<gene>
    <name evidence="2" type="ORF">DERYTH_LOCUS19812</name>
</gene>
<sequence length="181" mass="21270">MRIETTDNTETTKAWNWNLRKHRNDQNDESLELESSQSPKRQSPESLQTTKLKRRKPGIGIFTSTEIVKARNLYKRRKFKLTTDTEMRIETTDNTETTKLKPTTNTEIAKMTKAWNWNLHKYRNGRNDESLKLESSQSLKWRKPRISTNDESLNLLLILKCELKPLTIPKQQSLNLLSTPK</sequence>
<dbReference type="EMBL" id="CAJVPY010022318">
    <property type="protein sequence ID" value="CAG8782447.1"/>
    <property type="molecule type" value="Genomic_DNA"/>
</dbReference>
<feature type="compositionally biased region" description="Polar residues" evidence="1">
    <location>
        <begin position="33"/>
        <end position="50"/>
    </location>
</feature>
<keyword evidence="3" id="KW-1185">Reference proteome</keyword>
<evidence type="ECO:0000256" key="1">
    <source>
        <dbReference type="SAM" id="MobiDB-lite"/>
    </source>
</evidence>
<feature type="compositionally biased region" description="Polar residues" evidence="1">
    <location>
        <begin position="1"/>
        <end position="15"/>
    </location>
</feature>
<evidence type="ECO:0000313" key="3">
    <source>
        <dbReference type="Proteomes" id="UP000789405"/>
    </source>
</evidence>
<organism evidence="2 3">
    <name type="scientific">Dentiscutata erythropus</name>
    <dbReference type="NCBI Taxonomy" id="1348616"/>
    <lineage>
        <taxon>Eukaryota</taxon>
        <taxon>Fungi</taxon>
        <taxon>Fungi incertae sedis</taxon>
        <taxon>Mucoromycota</taxon>
        <taxon>Glomeromycotina</taxon>
        <taxon>Glomeromycetes</taxon>
        <taxon>Diversisporales</taxon>
        <taxon>Gigasporaceae</taxon>
        <taxon>Dentiscutata</taxon>
    </lineage>
</organism>
<comment type="caution">
    <text evidence="2">The sequence shown here is derived from an EMBL/GenBank/DDBJ whole genome shotgun (WGS) entry which is preliminary data.</text>
</comment>
<dbReference type="AlphaFoldDB" id="A0A9N9JHA8"/>
<reference evidence="2" key="1">
    <citation type="submission" date="2021-06" db="EMBL/GenBank/DDBJ databases">
        <authorList>
            <person name="Kallberg Y."/>
            <person name="Tangrot J."/>
            <person name="Rosling A."/>
        </authorList>
    </citation>
    <scope>NUCLEOTIDE SEQUENCE</scope>
    <source>
        <strain evidence="2">MA453B</strain>
    </source>
</reference>
<protein>
    <submittedName>
        <fullName evidence="2">6953_t:CDS:1</fullName>
    </submittedName>
</protein>
<name>A0A9N9JHA8_9GLOM</name>
<feature type="region of interest" description="Disordered" evidence="1">
    <location>
        <begin position="1"/>
        <end position="55"/>
    </location>
</feature>
<accession>A0A9N9JHA8</accession>
<dbReference type="Proteomes" id="UP000789405">
    <property type="component" value="Unassembled WGS sequence"/>
</dbReference>
<proteinExistence type="predicted"/>
<evidence type="ECO:0000313" key="2">
    <source>
        <dbReference type="EMBL" id="CAG8782447.1"/>
    </source>
</evidence>